<reference evidence="9" key="1">
    <citation type="submission" date="2022-10" db="EMBL/GenBank/DDBJ databases">
        <title>Genome assembly of Pristionchus species.</title>
        <authorList>
            <person name="Yoshida K."/>
            <person name="Sommer R.J."/>
        </authorList>
    </citation>
    <scope>NUCLEOTIDE SEQUENCE [LARGE SCALE GENOMIC DNA]</scope>
    <source>
        <strain evidence="9">RS5460</strain>
    </source>
</reference>
<comment type="caution">
    <text evidence="8">The sequence shown here is derived from an EMBL/GenBank/DDBJ whole genome shotgun (WGS) entry which is preliminary data.</text>
</comment>
<dbReference type="GO" id="GO:0005634">
    <property type="term" value="C:nucleus"/>
    <property type="evidence" value="ECO:0007669"/>
    <property type="project" value="UniProtKB-SubCell"/>
</dbReference>
<comment type="subcellular location">
    <subcellularLocation>
        <location evidence="1">Nucleus</location>
    </subcellularLocation>
</comment>
<keyword evidence="9" id="KW-1185">Reference proteome</keyword>
<dbReference type="Proteomes" id="UP001328107">
    <property type="component" value="Unassembled WGS sequence"/>
</dbReference>
<evidence type="ECO:0000256" key="3">
    <source>
        <dbReference type="ARBA" id="ARBA00023015"/>
    </source>
</evidence>
<dbReference type="AlphaFoldDB" id="A0AAN5DB07"/>
<evidence type="ECO:0000256" key="6">
    <source>
        <dbReference type="ARBA" id="ARBA00023242"/>
    </source>
</evidence>
<feature type="non-terminal residue" evidence="8">
    <location>
        <position position="215"/>
    </location>
</feature>
<evidence type="ECO:0000256" key="1">
    <source>
        <dbReference type="ARBA" id="ARBA00004123"/>
    </source>
</evidence>
<keyword evidence="4" id="KW-0238">DNA-binding</keyword>
<dbReference type="Pfam" id="PF03299">
    <property type="entry name" value="TF_AP-2"/>
    <property type="match status" value="1"/>
</dbReference>
<sequence>HYLISFQFPPGIELPEIDKGTLHTPDIEEEAILSSHFAEIPGRLTLSNKKYNVTVAEIFRRVRAPESLNLSILGSLLKKGKTKDNGNELRDELRKFGINMEQGRRKSARITGFTSLVENPSARPFSHPHKPTLTKQSKNEYMPSLLQGIHSFIFIVSIESQLIPFSFSQLASSLSRHINSLRLPLADRIPHSLVHHAYLMLNYSSLTHGYGPDAV</sequence>
<proteinExistence type="inferred from homology"/>
<organism evidence="8 9">
    <name type="scientific">Pristionchus mayeri</name>
    <dbReference type="NCBI Taxonomy" id="1317129"/>
    <lineage>
        <taxon>Eukaryota</taxon>
        <taxon>Metazoa</taxon>
        <taxon>Ecdysozoa</taxon>
        <taxon>Nematoda</taxon>
        <taxon>Chromadorea</taxon>
        <taxon>Rhabditida</taxon>
        <taxon>Rhabditina</taxon>
        <taxon>Diplogasteromorpha</taxon>
        <taxon>Diplogasteroidea</taxon>
        <taxon>Neodiplogasteridae</taxon>
        <taxon>Pristionchus</taxon>
    </lineage>
</organism>
<feature type="non-terminal residue" evidence="8">
    <location>
        <position position="1"/>
    </location>
</feature>
<dbReference type="GO" id="GO:0000981">
    <property type="term" value="F:DNA-binding transcription factor activity, RNA polymerase II-specific"/>
    <property type="evidence" value="ECO:0007669"/>
    <property type="project" value="TreeGrafter"/>
</dbReference>
<evidence type="ECO:0000256" key="5">
    <source>
        <dbReference type="ARBA" id="ARBA00023163"/>
    </source>
</evidence>
<dbReference type="InterPro" id="IPR004979">
    <property type="entry name" value="TF_AP2"/>
</dbReference>
<dbReference type="GO" id="GO:0000977">
    <property type="term" value="F:RNA polymerase II transcription regulatory region sequence-specific DNA binding"/>
    <property type="evidence" value="ECO:0007669"/>
    <property type="project" value="TreeGrafter"/>
</dbReference>
<name>A0AAN5DB07_9BILA</name>
<dbReference type="PRINTS" id="PR01748">
    <property type="entry name" value="AP2TNSCPFCT"/>
</dbReference>
<evidence type="ECO:0000256" key="2">
    <source>
        <dbReference type="ARBA" id="ARBA00007770"/>
    </source>
</evidence>
<protein>
    <recommendedName>
        <fullName evidence="7">Transcription factor AP-2 C-terminal domain-containing protein</fullName>
    </recommendedName>
</protein>
<dbReference type="PANTHER" id="PTHR10812">
    <property type="entry name" value="TRANSCRIPTION FACTOR AP-2"/>
    <property type="match status" value="1"/>
</dbReference>
<evidence type="ECO:0000259" key="7">
    <source>
        <dbReference type="Pfam" id="PF03299"/>
    </source>
</evidence>
<evidence type="ECO:0000313" key="8">
    <source>
        <dbReference type="EMBL" id="GMR59798.1"/>
    </source>
</evidence>
<gene>
    <name evidence="8" type="ORF">PMAYCL1PPCAC_29993</name>
</gene>
<dbReference type="EMBL" id="BTRK01000006">
    <property type="protein sequence ID" value="GMR59798.1"/>
    <property type="molecule type" value="Genomic_DNA"/>
</dbReference>
<dbReference type="GO" id="GO:0042127">
    <property type="term" value="P:regulation of cell population proliferation"/>
    <property type="evidence" value="ECO:0007669"/>
    <property type="project" value="TreeGrafter"/>
</dbReference>
<feature type="domain" description="Transcription factor AP-2 C-terminal" evidence="7">
    <location>
        <begin position="37"/>
        <end position="214"/>
    </location>
</feature>
<keyword evidence="6" id="KW-0539">Nucleus</keyword>
<dbReference type="PANTHER" id="PTHR10812:SF17">
    <property type="entry name" value="TRANSCRIPTION FACTOR AP-2, ISOFORM D"/>
    <property type="match status" value="1"/>
</dbReference>
<keyword evidence="3" id="KW-0805">Transcription regulation</keyword>
<keyword evidence="5" id="KW-0804">Transcription</keyword>
<evidence type="ECO:0000313" key="9">
    <source>
        <dbReference type="Proteomes" id="UP001328107"/>
    </source>
</evidence>
<comment type="similarity">
    <text evidence="2">Belongs to the AP-2 family.</text>
</comment>
<accession>A0AAN5DB07</accession>
<dbReference type="InterPro" id="IPR013854">
    <property type="entry name" value="TF_AP2_C"/>
</dbReference>
<evidence type="ECO:0000256" key="4">
    <source>
        <dbReference type="ARBA" id="ARBA00023125"/>
    </source>
</evidence>